<dbReference type="InterPro" id="IPR005467">
    <property type="entry name" value="His_kinase_dom"/>
</dbReference>
<dbReference type="InterPro" id="IPR003661">
    <property type="entry name" value="HisK_dim/P_dom"/>
</dbReference>
<feature type="transmembrane region" description="Helical" evidence="10">
    <location>
        <begin position="211"/>
        <end position="236"/>
    </location>
</feature>
<evidence type="ECO:0000256" key="7">
    <source>
        <dbReference type="ARBA" id="ARBA00022741"/>
    </source>
</evidence>
<keyword evidence="10" id="KW-0472">Membrane</keyword>
<evidence type="ECO:0000256" key="6">
    <source>
        <dbReference type="ARBA" id="ARBA00022679"/>
    </source>
</evidence>
<evidence type="ECO:0000313" key="12">
    <source>
        <dbReference type="EMBL" id="AIY63837.1"/>
    </source>
</evidence>
<evidence type="ECO:0000256" key="8">
    <source>
        <dbReference type="ARBA" id="ARBA00022777"/>
    </source>
</evidence>
<comment type="subcellular location">
    <subcellularLocation>
        <location evidence="2">Cell membrane</location>
        <topology evidence="2">Multi-pass membrane protein</topology>
    </subcellularLocation>
</comment>
<dbReference type="InterPro" id="IPR004358">
    <property type="entry name" value="Sig_transdc_His_kin-like_C"/>
</dbReference>
<sequence>MAISLVLLLTYFVFSEINHHRYQQHLAEQLSGTLYLIKQGIERQKDTADRERWLELVASLMNVSLSVSSPSKVPNQINISLQQNEQNRYRVSYPINAQQQLDLTLNGVSEHLVTGTAFLLLNELGLYPAQQRQMIFQSISSEFNYPIHRVSSDSQVLDSEQLERLTRGEMVIIWQTEFDSSLSFDVFAPWGNSQDLLKLGTINVFEQYPTWLLVSGFAAVLVALALLILLILRLIVNRLTYIQHKVDAIEPELIEATKMPEHLDVINQLTWKIDQMALRIKRLIAQKHQMFRAVSHDLRTPLSKAQFRLEALSQIGVDNTLVEQTKADMNQLNLLIGDLLSYEKISESERITKETLELNHFIMTIVDGMTIVFPKVKFSFEAQNFCVAAINKQLFTRMLENLLNNAARFAESSVVVALSSNDTTTVLDIIDDGPGVDEKSKAHIFEPFYQQDQSRSANCSGYGLGLAIVKQIVSQHAGEIELMATSQGAHFRIRLPNQAEGEES</sequence>
<evidence type="ECO:0000256" key="4">
    <source>
        <dbReference type="ARBA" id="ARBA00022475"/>
    </source>
</evidence>
<keyword evidence="10" id="KW-1133">Transmembrane helix</keyword>
<dbReference type="CDD" id="cd00082">
    <property type="entry name" value="HisKA"/>
    <property type="match status" value="1"/>
</dbReference>
<dbReference type="SUPFAM" id="SSF47384">
    <property type="entry name" value="Homodimeric domain of signal transducing histidine kinase"/>
    <property type="match status" value="1"/>
</dbReference>
<name>A0A0A7ECS4_9GAMM</name>
<dbReference type="Gene3D" id="1.10.287.130">
    <property type="match status" value="1"/>
</dbReference>
<dbReference type="STRING" id="1348114.OM33_00630"/>
<feature type="domain" description="Histidine kinase" evidence="11">
    <location>
        <begin position="293"/>
        <end position="499"/>
    </location>
</feature>
<dbReference type="GO" id="GO:0000155">
    <property type="term" value="F:phosphorelay sensor kinase activity"/>
    <property type="evidence" value="ECO:0007669"/>
    <property type="project" value="InterPro"/>
</dbReference>
<evidence type="ECO:0000256" key="3">
    <source>
        <dbReference type="ARBA" id="ARBA00012438"/>
    </source>
</evidence>
<gene>
    <name evidence="12" type="ORF">OM33_00630</name>
</gene>
<keyword evidence="13" id="KW-1185">Reference proteome</keyword>
<dbReference type="InterPro" id="IPR036097">
    <property type="entry name" value="HisK_dim/P_sf"/>
</dbReference>
<dbReference type="eggNOG" id="COG2205">
    <property type="taxonomic scope" value="Bacteria"/>
</dbReference>
<keyword evidence="7" id="KW-0547">Nucleotide-binding</keyword>
<dbReference type="InterPro" id="IPR036890">
    <property type="entry name" value="HATPase_C_sf"/>
</dbReference>
<evidence type="ECO:0000256" key="10">
    <source>
        <dbReference type="SAM" id="Phobius"/>
    </source>
</evidence>
<dbReference type="EMBL" id="CP009888">
    <property type="protein sequence ID" value="AIY63837.1"/>
    <property type="molecule type" value="Genomic_DNA"/>
</dbReference>
<organism evidence="12 13">
    <name type="scientific">Pseudoalteromonas piratica</name>
    <dbReference type="NCBI Taxonomy" id="1348114"/>
    <lineage>
        <taxon>Bacteria</taxon>
        <taxon>Pseudomonadati</taxon>
        <taxon>Pseudomonadota</taxon>
        <taxon>Gammaproteobacteria</taxon>
        <taxon>Alteromonadales</taxon>
        <taxon>Pseudoalteromonadaceae</taxon>
        <taxon>Pseudoalteromonas</taxon>
    </lineage>
</organism>
<dbReference type="InterPro" id="IPR050980">
    <property type="entry name" value="2C_sensor_his_kinase"/>
</dbReference>
<dbReference type="PANTHER" id="PTHR44936:SF10">
    <property type="entry name" value="SENSOR PROTEIN RSTB"/>
    <property type="match status" value="1"/>
</dbReference>
<dbReference type="SMART" id="SM00388">
    <property type="entry name" value="HisKA"/>
    <property type="match status" value="1"/>
</dbReference>
<keyword evidence="10" id="KW-0812">Transmembrane</keyword>
<dbReference type="SMART" id="SM00387">
    <property type="entry name" value="HATPase_c"/>
    <property type="match status" value="1"/>
</dbReference>
<evidence type="ECO:0000313" key="13">
    <source>
        <dbReference type="Proteomes" id="UP000030341"/>
    </source>
</evidence>
<protein>
    <recommendedName>
        <fullName evidence="3">histidine kinase</fullName>
        <ecNumber evidence="3">2.7.13.3</ecNumber>
    </recommendedName>
</protein>
<dbReference type="Pfam" id="PF02518">
    <property type="entry name" value="HATPase_c"/>
    <property type="match status" value="1"/>
</dbReference>
<dbReference type="PANTHER" id="PTHR44936">
    <property type="entry name" value="SENSOR PROTEIN CREC"/>
    <property type="match status" value="1"/>
</dbReference>
<evidence type="ECO:0000259" key="11">
    <source>
        <dbReference type="PROSITE" id="PS50109"/>
    </source>
</evidence>
<keyword evidence="4" id="KW-1003">Cell membrane</keyword>
<keyword evidence="5" id="KW-0597">Phosphoprotein</keyword>
<dbReference type="Proteomes" id="UP000030341">
    <property type="component" value="Chromosome 1"/>
</dbReference>
<dbReference type="PRINTS" id="PR00344">
    <property type="entry name" value="BCTRLSENSOR"/>
</dbReference>
<evidence type="ECO:0000256" key="5">
    <source>
        <dbReference type="ARBA" id="ARBA00022553"/>
    </source>
</evidence>
<accession>A0A0A7ECS4</accession>
<dbReference type="GO" id="GO:0005524">
    <property type="term" value="F:ATP binding"/>
    <property type="evidence" value="ECO:0007669"/>
    <property type="project" value="UniProtKB-KW"/>
</dbReference>
<evidence type="ECO:0000256" key="1">
    <source>
        <dbReference type="ARBA" id="ARBA00000085"/>
    </source>
</evidence>
<dbReference type="Gene3D" id="3.30.565.10">
    <property type="entry name" value="Histidine kinase-like ATPase, C-terminal domain"/>
    <property type="match status" value="1"/>
</dbReference>
<keyword evidence="8" id="KW-0418">Kinase</keyword>
<dbReference type="AlphaFoldDB" id="A0A0A7ECS4"/>
<keyword evidence="9" id="KW-0067">ATP-binding</keyword>
<comment type="catalytic activity">
    <reaction evidence="1">
        <text>ATP + protein L-histidine = ADP + protein N-phospho-L-histidine.</text>
        <dbReference type="EC" id="2.7.13.3"/>
    </reaction>
</comment>
<dbReference type="PROSITE" id="PS50109">
    <property type="entry name" value="HIS_KIN"/>
    <property type="match status" value="1"/>
</dbReference>
<reference evidence="12 13" key="1">
    <citation type="submission" date="2014-11" db="EMBL/GenBank/DDBJ databases">
        <title>Complete Genome Sequence of Pseudoalteromonas sp. Strain OCN003 Isolated from Kaneohe Bay, Oahu, Hawaii.</title>
        <authorList>
            <person name="Beurmann S."/>
            <person name="Videau P."/>
            <person name="Ushijima B."/>
            <person name="Smith A.M."/>
            <person name="Aeby G.S."/>
            <person name="Callahan S.M."/>
            <person name="Belcaid M."/>
        </authorList>
    </citation>
    <scope>NUCLEOTIDE SEQUENCE [LARGE SCALE GENOMIC DNA]</scope>
    <source>
        <strain evidence="12 13">OCN003</strain>
    </source>
</reference>
<dbReference type="HOGENOM" id="CLU_000445_89_27_6"/>
<dbReference type="Pfam" id="PF00512">
    <property type="entry name" value="HisKA"/>
    <property type="match status" value="1"/>
</dbReference>
<dbReference type="OrthoDB" id="9809766at2"/>
<dbReference type="SUPFAM" id="SSF55874">
    <property type="entry name" value="ATPase domain of HSP90 chaperone/DNA topoisomerase II/histidine kinase"/>
    <property type="match status" value="1"/>
</dbReference>
<dbReference type="KEGG" id="pseo:OM33_00630"/>
<proteinExistence type="predicted"/>
<dbReference type="EC" id="2.7.13.3" evidence="3"/>
<dbReference type="GO" id="GO:0005886">
    <property type="term" value="C:plasma membrane"/>
    <property type="evidence" value="ECO:0007669"/>
    <property type="project" value="UniProtKB-SubCell"/>
</dbReference>
<keyword evidence="6" id="KW-0808">Transferase</keyword>
<evidence type="ECO:0000256" key="2">
    <source>
        <dbReference type="ARBA" id="ARBA00004651"/>
    </source>
</evidence>
<dbReference type="InterPro" id="IPR003594">
    <property type="entry name" value="HATPase_dom"/>
</dbReference>
<evidence type="ECO:0000256" key="9">
    <source>
        <dbReference type="ARBA" id="ARBA00022840"/>
    </source>
</evidence>